<name>L8YIA9_TUPCH</name>
<dbReference type="Proteomes" id="UP000011518">
    <property type="component" value="Unassembled WGS sequence"/>
</dbReference>
<gene>
    <name evidence="1" type="ORF">TREES_T100001189</name>
</gene>
<reference evidence="2" key="2">
    <citation type="journal article" date="2013" name="Nat. Commun.">
        <title>Genome of the Chinese tree shrew.</title>
        <authorList>
            <person name="Fan Y."/>
            <person name="Huang Z.Y."/>
            <person name="Cao C.C."/>
            <person name="Chen C.S."/>
            <person name="Chen Y.X."/>
            <person name="Fan D.D."/>
            <person name="He J."/>
            <person name="Hou H.L."/>
            <person name="Hu L."/>
            <person name="Hu X.T."/>
            <person name="Jiang X.T."/>
            <person name="Lai R."/>
            <person name="Lang Y.S."/>
            <person name="Liang B."/>
            <person name="Liao S.G."/>
            <person name="Mu D."/>
            <person name="Ma Y.Y."/>
            <person name="Niu Y.Y."/>
            <person name="Sun X.Q."/>
            <person name="Xia J.Q."/>
            <person name="Xiao J."/>
            <person name="Xiong Z.Q."/>
            <person name="Xu L."/>
            <person name="Yang L."/>
            <person name="Zhang Y."/>
            <person name="Zhao W."/>
            <person name="Zhao X.D."/>
            <person name="Zheng Y.T."/>
            <person name="Zhou J.M."/>
            <person name="Zhu Y.B."/>
            <person name="Zhang G.J."/>
            <person name="Wang J."/>
            <person name="Yao Y.G."/>
        </authorList>
    </citation>
    <scope>NUCLEOTIDE SEQUENCE [LARGE SCALE GENOMIC DNA]</scope>
</reference>
<proteinExistence type="predicted"/>
<reference evidence="2" key="1">
    <citation type="submission" date="2012-07" db="EMBL/GenBank/DDBJ databases">
        <title>Genome of the Chinese tree shrew, a rising model animal genetically related to primates.</title>
        <authorList>
            <person name="Zhang G."/>
            <person name="Fan Y."/>
            <person name="Yao Y."/>
            <person name="Huang Z."/>
        </authorList>
    </citation>
    <scope>NUCLEOTIDE SEQUENCE [LARGE SCALE GENOMIC DNA]</scope>
</reference>
<dbReference type="AlphaFoldDB" id="L8YIA9"/>
<keyword evidence="2" id="KW-1185">Reference proteome</keyword>
<sequence length="28" mass="3434">MWETICNLASVVTLRCIREHVLYWREIV</sequence>
<accession>L8YIA9</accession>
<dbReference type="InParanoid" id="L8YIA9"/>
<protein>
    <submittedName>
        <fullName evidence="1">Uncharacterized protein</fullName>
    </submittedName>
</protein>
<evidence type="ECO:0000313" key="2">
    <source>
        <dbReference type="Proteomes" id="UP000011518"/>
    </source>
</evidence>
<dbReference type="EMBL" id="KB358908">
    <property type="protein sequence ID" value="ELV14296.1"/>
    <property type="molecule type" value="Genomic_DNA"/>
</dbReference>
<evidence type="ECO:0000313" key="1">
    <source>
        <dbReference type="EMBL" id="ELV14296.1"/>
    </source>
</evidence>
<organism evidence="1 2">
    <name type="scientific">Tupaia chinensis</name>
    <name type="common">Chinese tree shrew</name>
    <name type="synonym">Tupaia belangeri chinensis</name>
    <dbReference type="NCBI Taxonomy" id="246437"/>
    <lineage>
        <taxon>Eukaryota</taxon>
        <taxon>Metazoa</taxon>
        <taxon>Chordata</taxon>
        <taxon>Craniata</taxon>
        <taxon>Vertebrata</taxon>
        <taxon>Euteleostomi</taxon>
        <taxon>Mammalia</taxon>
        <taxon>Eutheria</taxon>
        <taxon>Euarchontoglires</taxon>
        <taxon>Scandentia</taxon>
        <taxon>Tupaiidae</taxon>
        <taxon>Tupaia</taxon>
    </lineage>
</organism>